<reference evidence="2 3" key="2">
    <citation type="submission" date="2015-05" db="EMBL/GenBank/DDBJ databases">
        <authorList>
            <person name="Morales-Cruz A."/>
            <person name="Amrine K.C."/>
            <person name="Cantu D."/>
        </authorList>
    </citation>
    <scope>NUCLEOTIDE SEQUENCE [LARGE SCALE GENOMIC DNA]</scope>
    <source>
        <strain evidence="2">UCRPC4</strain>
    </source>
</reference>
<reference evidence="2 3" key="1">
    <citation type="submission" date="2015-05" db="EMBL/GenBank/DDBJ databases">
        <title>Distinctive expansion of gene families associated with plant cell wall degradation and secondary metabolism in the genomes of grapevine trunk pathogens.</title>
        <authorList>
            <person name="Lawrence D.P."/>
            <person name="Travadon R."/>
            <person name="Rolshausen P.E."/>
            <person name="Baumgartner K."/>
        </authorList>
    </citation>
    <scope>NUCLEOTIDE SEQUENCE [LARGE SCALE GENOMIC DNA]</scope>
    <source>
        <strain evidence="2">UCRPC4</strain>
    </source>
</reference>
<evidence type="ECO:0000313" key="2">
    <source>
        <dbReference type="EMBL" id="KKY17791.1"/>
    </source>
</evidence>
<dbReference type="AlphaFoldDB" id="A0A0G2E620"/>
<name>A0A0G2E620_PHACM</name>
<protein>
    <submittedName>
        <fullName evidence="2">Uncharacterized protein</fullName>
    </submittedName>
</protein>
<comment type="caution">
    <text evidence="2">The sequence shown here is derived from an EMBL/GenBank/DDBJ whole genome shotgun (WGS) entry which is preliminary data.</text>
</comment>
<organism evidence="2 3">
    <name type="scientific">Phaeomoniella chlamydospora</name>
    <name type="common">Phaeoacremonium chlamydosporum</name>
    <dbReference type="NCBI Taxonomy" id="158046"/>
    <lineage>
        <taxon>Eukaryota</taxon>
        <taxon>Fungi</taxon>
        <taxon>Dikarya</taxon>
        <taxon>Ascomycota</taxon>
        <taxon>Pezizomycotina</taxon>
        <taxon>Eurotiomycetes</taxon>
        <taxon>Chaetothyriomycetidae</taxon>
        <taxon>Phaeomoniellales</taxon>
        <taxon>Phaeomoniellaceae</taxon>
        <taxon>Phaeomoniella</taxon>
    </lineage>
</organism>
<keyword evidence="3" id="KW-1185">Reference proteome</keyword>
<dbReference type="Proteomes" id="UP000053317">
    <property type="component" value="Unassembled WGS sequence"/>
</dbReference>
<evidence type="ECO:0000313" key="3">
    <source>
        <dbReference type="Proteomes" id="UP000053317"/>
    </source>
</evidence>
<evidence type="ECO:0000256" key="1">
    <source>
        <dbReference type="SAM" id="MobiDB-lite"/>
    </source>
</evidence>
<proteinExistence type="predicted"/>
<sequence>MISSFLRGGYLGEPLLRDTPSLDLRYLKEVGHTENPKVTIHGQGQGWQVHPRRRGPSSNTVRYSYDGVEQSSINSSDFYGELDSRRSSLNEFFTTSVETRRQLPEQFDEQEEQDQAGTTPQFLDRTVRGILSVLDSNSSQQEVSSDDPQTIVEGQYVTDPHALGPLNHFPIAGLDFYTPEENTGGPVQMELWEPSAYHSPERFIDDHPSTIYNNSHAQGNLVNPEAHELQHITVGNSGQVDLVSNLDFNPNAFRTDPYALNLEVPPVQPLIPSFALAPQASQTNPQAFTYDQWIETSYQENPEEEPMTGLRHDGTGVFLVRDGDRLFRVVQWGDRRPFTGPAMRFR</sequence>
<gene>
    <name evidence="2" type="ORF">UCRPC4_g05424</name>
</gene>
<accession>A0A0G2E620</accession>
<feature type="region of interest" description="Disordered" evidence="1">
    <location>
        <begin position="35"/>
        <end position="66"/>
    </location>
</feature>
<dbReference type="EMBL" id="LCWF01000137">
    <property type="protein sequence ID" value="KKY17791.1"/>
    <property type="molecule type" value="Genomic_DNA"/>
</dbReference>